<proteinExistence type="inferred from homology"/>
<dbReference type="Pfam" id="PF01455">
    <property type="entry name" value="HupF_HypC"/>
    <property type="match status" value="1"/>
</dbReference>
<dbReference type="GO" id="GO:1902670">
    <property type="term" value="F:carbon dioxide binding"/>
    <property type="evidence" value="ECO:0007669"/>
    <property type="project" value="TreeGrafter"/>
</dbReference>
<dbReference type="Gene3D" id="2.30.30.140">
    <property type="match status" value="1"/>
</dbReference>
<dbReference type="GO" id="GO:0005506">
    <property type="term" value="F:iron ion binding"/>
    <property type="evidence" value="ECO:0007669"/>
    <property type="project" value="TreeGrafter"/>
</dbReference>
<name>A0A839T9B7_AZOMA</name>
<dbReference type="PROSITE" id="PS01097">
    <property type="entry name" value="HUPF_HYPC"/>
    <property type="match status" value="1"/>
</dbReference>
<dbReference type="PRINTS" id="PR00445">
    <property type="entry name" value="HUPFHYPC"/>
</dbReference>
<dbReference type="GO" id="GO:0051604">
    <property type="term" value="P:protein maturation"/>
    <property type="evidence" value="ECO:0007669"/>
    <property type="project" value="TreeGrafter"/>
</dbReference>
<sequence>MCIGIPMQVLQTESGRAWCDDGQQARWIDTRLIDEPDAGSWLLVFLDAAREAITAQRAAQVRDALGALAAINSGDLVDLDGFFADLLEREPQLPPHLQAQVRAKEKT</sequence>
<comment type="caution">
    <text evidence="2">The sequence shown here is derived from an EMBL/GenBank/DDBJ whole genome shotgun (WGS) entry which is preliminary data.</text>
</comment>
<dbReference type="EMBL" id="JACHXI010000020">
    <property type="protein sequence ID" value="MBB3104814.1"/>
    <property type="molecule type" value="Genomic_DNA"/>
</dbReference>
<keyword evidence="3" id="KW-1185">Reference proteome</keyword>
<comment type="similarity">
    <text evidence="1">Belongs to the HupF/HypC family.</text>
</comment>
<dbReference type="PANTHER" id="PTHR35177:SF1">
    <property type="entry name" value="HYDROGENASE MATURATION FACTOR HYPC"/>
    <property type="match status" value="1"/>
</dbReference>
<accession>A0A839T9B7</accession>
<evidence type="ECO:0000256" key="1">
    <source>
        <dbReference type="ARBA" id="ARBA00006018"/>
    </source>
</evidence>
<reference evidence="2 3" key="1">
    <citation type="submission" date="2020-08" db="EMBL/GenBank/DDBJ databases">
        <title>Genomic Encyclopedia of Type Strains, Phase III (KMG-III): the genomes of soil and plant-associated and newly described type strains.</title>
        <authorList>
            <person name="Whitman W."/>
        </authorList>
    </citation>
    <scope>NUCLEOTIDE SEQUENCE [LARGE SCALE GENOMIC DNA]</scope>
    <source>
        <strain evidence="2 3">CECT 4462</strain>
    </source>
</reference>
<dbReference type="NCBIfam" id="TIGR00074">
    <property type="entry name" value="hypC_hupF"/>
    <property type="match status" value="1"/>
</dbReference>
<protein>
    <submittedName>
        <fullName evidence="2">Hydrogenase expression/formation protein HypC</fullName>
    </submittedName>
</protein>
<gene>
    <name evidence="2" type="ORF">FHR87_003240</name>
</gene>
<dbReference type="InterPro" id="IPR019812">
    <property type="entry name" value="Hydgase_assmbl_chp_CS"/>
</dbReference>
<dbReference type="AlphaFoldDB" id="A0A839T9B7"/>
<dbReference type="RefSeq" id="WP_183167657.1">
    <property type="nucleotide sequence ID" value="NZ_JACHXI010000020.1"/>
</dbReference>
<evidence type="ECO:0000313" key="2">
    <source>
        <dbReference type="EMBL" id="MBB3104814.1"/>
    </source>
</evidence>
<dbReference type="Proteomes" id="UP000549250">
    <property type="component" value="Unassembled WGS sequence"/>
</dbReference>
<dbReference type="SUPFAM" id="SSF159127">
    <property type="entry name" value="HupF/HypC-like"/>
    <property type="match status" value="1"/>
</dbReference>
<evidence type="ECO:0000313" key="3">
    <source>
        <dbReference type="Proteomes" id="UP000549250"/>
    </source>
</evidence>
<dbReference type="InterPro" id="IPR001109">
    <property type="entry name" value="Hydrogenase_HupF/HypC"/>
</dbReference>
<dbReference type="PANTHER" id="PTHR35177">
    <property type="entry name" value="HYDROGENASE MATURATION FACTOR HYBG"/>
    <property type="match status" value="1"/>
</dbReference>
<organism evidence="2 3">
    <name type="scientific">Azomonas macrocytogenes</name>
    <name type="common">Azotobacter macrocytogenes</name>
    <dbReference type="NCBI Taxonomy" id="69962"/>
    <lineage>
        <taxon>Bacteria</taxon>
        <taxon>Pseudomonadati</taxon>
        <taxon>Pseudomonadota</taxon>
        <taxon>Gammaproteobacteria</taxon>
        <taxon>Pseudomonadales</taxon>
        <taxon>Pseudomonadaceae</taxon>
        <taxon>Azomonas</taxon>
    </lineage>
</organism>